<organism evidence="2">
    <name type="scientific">Culicoides sonorensis</name>
    <name type="common">Biting midge</name>
    <dbReference type="NCBI Taxonomy" id="179676"/>
    <lineage>
        <taxon>Eukaryota</taxon>
        <taxon>Metazoa</taxon>
        <taxon>Ecdysozoa</taxon>
        <taxon>Arthropoda</taxon>
        <taxon>Hexapoda</taxon>
        <taxon>Insecta</taxon>
        <taxon>Pterygota</taxon>
        <taxon>Neoptera</taxon>
        <taxon>Endopterygota</taxon>
        <taxon>Diptera</taxon>
        <taxon>Nematocera</taxon>
        <taxon>Chironomoidea</taxon>
        <taxon>Ceratopogonidae</taxon>
        <taxon>Ceratopogoninae</taxon>
        <taxon>Culicoides</taxon>
        <taxon>Monoculicoides</taxon>
    </lineage>
</organism>
<protein>
    <submittedName>
        <fullName evidence="2">CSON010288 protein</fullName>
    </submittedName>
</protein>
<evidence type="ECO:0000313" key="2">
    <source>
        <dbReference type="EMBL" id="SSX24110.1"/>
    </source>
</evidence>
<name>A0A336M237_CULSO</name>
<proteinExistence type="predicted"/>
<keyword evidence="1" id="KW-0812">Transmembrane</keyword>
<keyword evidence="1" id="KW-0472">Membrane</keyword>
<feature type="transmembrane region" description="Helical" evidence="1">
    <location>
        <begin position="67"/>
        <end position="89"/>
    </location>
</feature>
<dbReference type="EMBL" id="UFQT01000415">
    <property type="protein sequence ID" value="SSX24110.1"/>
    <property type="molecule type" value="Genomic_DNA"/>
</dbReference>
<dbReference type="VEuPathDB" id="VectorBase:CSON010288"/>
<dbReference type="AlphaFoldDB" id="A0A336M237"/>
<accession>A0A336M237</accession>
<dbReference type="OMA" id="WYLMERV"/>
<sequence length="99" mass="11230">MDNMTVTVPHEPVWLLDRRGSSGHLFWRRDSSKVKFRCDVEILEYVKDPREDQFFPESQEDSKLSNILVIAATCMAAVCATVVIPWLLIGGSSSIDFIN</sequence>
<keyword evidence="1" id="KW-1133">Transmembrane helix</keyword>
<evidence type="ECO:0000256" key="1">
    <source>
        <dbReference type="SAM" id="Phobius"/>
    </source>
</evidence>
<gene>
    <name evidence="2" type="primary">CSON010288</name>
</gene>
<reference evidence="2" key="1">
    <citation type="submission" date="2018-07" db="EMBL/GenBank/DDBJ databases">
        <authorList>
            <person name="Quirk P.G."/>
            <person name="Krulwich T.A."/>
        </authorList>
    </citation>
    <scope>NUCLEOTIDE SEQUENCE</scope>
</reference>